<evidence type="ECO:0008006" key="4">
    <source>
        <dbReference type="Google" id="ProtNLM"/>
    </source>
</evidence>
<dbReference type="Proteomes" id="UP000238348">
    <property type="component" value="Chromosome"/>
</dbReference>
<feature type="signal peptide" evidence="1">
    <location>
        <begin position="1"/>
        <end position="18"/>
    </location>
</feature>
<organism evidence="2 3">
    <name type="scientific">Sorangium cellulosum</name>
    <name type="common">Polyangium cellulosum</name>
    <dbReference type="NCBI Taxonomy" id="56"/>
    <lineage>
        <taxon>Bacteria</taxon>
        <taxon>Pseudomonadati</taxon>
        <taxon>Myxococcota</taxon>
        <taxon>Polyangia</taxon>
        <taxon>Polyangiales</taxon>
        <taxon>Polyangiaceae</taxon>
        <taxon>Sorangium</taxon>
    </lineage>
</organism>
<dbReference type="OrthoDB" id="5515310at2"/>
<evidence type="ECO:0000313" key="2">
    <source>
        <dbReference type="EMBL" id="AUX47357.1"/>
    </source>
</evidence>
<gene>
    <name evidence="2" type="ORF">SOCE26_088760</name>
</gene>
<name>A0A2L0F760_SORCE</name>
<evidence type="ECO:0000256" key="1">
    <source>
        <dbReference type="SAM" id="SignalP"/>
    </source>
</evidence>
<dbReference type="EMBL" id="CP012673">
    <property type="protein sequence ID" value="AUX47357.1"/>
    <property type="molecule type" value="Genomic_DNA"/>
</dbReference>
<proteinExistence type="predicted"/>
<sequence>MKARAAHFLAPAALAAAAAGCIDTDAAVFVDPSITSPTATVAKSALGTQLTVSFTLDLHLGARASGVSRVAVRTFEITSADQATSIVTPLPAETTTPLPVEVAPGSDVRVAFTFDSSEGGGLLPGDAEAALCAEQGIRVTGVIEDSLEDGATPVASDTFRASCP</sequence>
<dbReference type="RefSeq" id="WP_104985388.1">
    <property type="nucleotide sequence ID" value="NZ_CP012673.1"/>
</dbReference>
<dbReference type="AlphaFoldDB" id="A0A2L0F760"/>
<keyword evidence="1" id="KW-0732">Signal</keyword>
<protein>
    <recommendedName>
        <fullName evidence="4">Secreted protein</fullName>
    </recommendedName>
</protein>
<feature type="chain" id="PRO_5014856332" description="Secreted protein" evidence="1">
    <location>
        <begin position="19"/>
        <end position="164"/>
    </location>
</feature>
<dbReference type="PROSITE" id="PS51257">
    <property type="entry name" value="PROKAR_LIPOPROTEIN"/>
    <property type="match status" value="1"/>
</dbReference>
<reference evidence="2 3" key="1">
    <citation type="submission" date="2015-09" db="EMBL/GenBank/DDBJ databases">
        <title>Sorangium comparison.</title>
        <authorList>
            <person name="Zaburannyi N."/>
            <person name="Bunk B."/>
            <person name="Overmann J."/>
            <person name="Mueller R."/>
        </authorList>
    </citation>
    <scope>NUCLEOTIDE SEQUENCE [LARGE SCALE GENOMIC DNA]</scope>
    <source>
        <strain evidence="2 3">So ce26</strain>
    </source>
</reference>
<accession>A0A2L0F760</accession>
<evidence type="ECO:0000313" key="3">
    <source>
        <dbReference type="Proteomes" id="UP000238348"/>
    </source>
</evidence>